<comment type="caution">
    <text evidence="2">The sequence shown here is derived from an EMBL/GenBank/DDBJ whole genome shotgun (WGS) entry which is preliminary data.</text>
</comment>
<dbReference type="EMBL" id="CAKOAT010092710">
    <property type="protein sequence ID" value="CAH8320368.1"/>
    <property type="molecule type" value="Genomic_DNA"/>
</dbReference>
<name>A0ABC8JAY3_ERUVS</name>
<reference evidence="2 3" key="1">
    <citation type="submission" date="2022-03" db="EMBL/GenBank/DDBJ databases">
        <authorList>
            <person name="Macdonald S."/>
            <person name="Ahmed S."/>
            <person name="Newling K."/>
        </authorList>
    </citation>
    <scope>NUCLEOTIDE SEQUENCE [LARGE SCALE GENOMIC DNA]</scope>
</reference>
<dbReference type="Proteomes" id="UP001642260">
    <property type="component" value="Unassembled WGS sequence"/>
</dbReference>
<protein>
    <submittedName>
        <fullName evidence="2">Uncharacterized protein</fullName>
    </submittedName>
</protein>
<proteinExistence type="predicted"/>
<gene>
    <name evidence="2" type="ORF">ERUC_LOCUS8919</name>
</gene>
<keyword evidence="1" id="KW-0472">Membrane</keyword>
<keyword evidence="3" id="KW-1185">Reference proteome</keyword>
<feature type="transmembrane region" description="Helical" evidence="1">
    <location>
        <begin position="35"/>
        <end position="55"/>
    </location>
</feature>
<organism evidence="2 3">
    <name type="scientific">Eruca vesicaria subsp. sativa</name>
    <name type="common">Garden rocket</name>
    <name type="synonym">Eruca sativa</name>
    <dbReference type="NCBI Taxonomy" id="29727"/>
    <lineage>
        <taxon>Eukaryota</taxon>
        <taxon>Viridiplantae</taxon>
        <taxon>Streptophyta</taxon>
        <taxon>Embryophyta</taxon>
        <taxon>Tracheophyta</taxon>
        <taxon>Spermatophyta</taxon>
        <taxon>Magnoliopsida</taxon>
        <taxon>eudicotyledons</taxon>
        <taxon>Gunneridae</taxon>
        <taxon>Pentapetalae</taxon>
        <taxon>rosids</taxon>
        <taxon>malvids</taxon>
        <taxon>Brassicales</taxon>
        <taxon>Brassicaceae</taxon>
        <taxon>Brassiceae</taxon>
        <taxon>Eruca</taxon>
    </lineage>
</organism>
<keyword evidence="1" id="KW-0812">Transmembrane</keyword>
<keyword evidence="1" id="KW-1133">Transmembrane helix</keyword>
<dbReference type="AlphaFoldDB" id="A0ABC8JAY3"/>
<evidence type="ECO:0000256" key="1">
    <source>
        <dbReference type="SAM" id="Phobius"/>
    </source>
</evidence>
<sequence length="155" mass="17919">MGLNSLYWELLDQNITSVYKVNFYYLKSSFLPLRYVSSCLCFSAILSFCSVFRLMRETFSRCNRALSCSRSPDHMPFLVAPLHHRDHKALIFMIVASVMCLWIESVALQKIWSQHLGTSCGTNDGALDRLLIVFFVVQRRLSVLLLRRNVIEMTS</sequence>
<evidence type="ECO:0000313" key="3">
    <source>
        <dbReference type="Proteomes" id="UP001642260"/>
    </source>
</evidence>
<evidence type="ECO:0000313" key="2">
    <source>
        <dbReference type="EMBL" id="CAH8320368.1"/>
    </source>
</evidence>
<accession>A0ABC8JAY3</accession>